<gene>
    <name evidence="1" type="ORF">KIPB_015586</name>
</gene>
<keyword evidence="2" id="KW-1185">Reference proteome</keyword>
<protein>
    <submittedName>
        <fullName evidence="1">Uncharacterized protein</fullName>
    </submittedName>
</protein>
<comment type="caution">
    <text evidence="1">The sequence shown here is derived from an EMBL/GenBank/DDBJ whole genome shotgun (WGS) entry which is preliminary data.</text>
</comment>
<name>A0A391P1C1_9EUKA</name>
<dbReference type="Proteomes" id="UP000265618">
    <property type="component" value="Unassembled WGS sequence"/>
</dbReference>
<organism evidence="1 2">
    <name type="scientific">Kipferlia bialata</name>
    <dbReference type="NCBI Taxonomy" id="797122"/>
    <lineage>
        <taxon>Eukaryota</taxon>
        <taxon>Metamonada</taxon>
        <taxon>Carpediemonas-like organisms</taxon>
        <taxon>Kipferlia</taxon>
    </lineage>
</organism>
<feature type="non-terminal residue" evidence="1">
    <location>
        <position position="45"/>
    </location>
</feature>
<evidence type="ECO:0000313" key="2">
    <source>
        <dbReference type="Proteomes" id="UP000265618"/>
    </source>
</evidence>
<evidence type="ECO:0000313" key="1">
    <source>
        <dbReference type="EMBL" id="GCA64858.1"/>
    </source>
</evidence>
<reference evidence="1 2" key="1">
    <citation type="journal article" date="2018" name="PLoS ONE">
        <title>The draft genome of Kipferlia bialata reveals reductive genome evolution in fornicate parasites.</title>
        <authorList>
            <person name="Tanifuji G."/>
            <person name="Takabayashi S."/>
            <person name="Kume K."/>
            <person name="Takagi M."/>
            <person name="Nakayama T."/>
            <person name="Kamikawa R."/>
            <person name="Inagaki Y."/>
            <person name="Hashimoto T."/>
        </authorList>
    </citation>
    <scope>NUCLEOTIDE SEQUENCE [LARGE SCALE GENOMIC DNA]</scope>
    <source>
        <strain evidence="1">NY0173</strain>
    </source>
</reference>
<dbReference type="SUPFAM" id="SSF52467">
    <property type="entry name" value="DHS-like NAD/FAD-binding domain"/>
    <property type="match status" value="1"/>
</dbReference>
<proteinExistence type="predicted"/>
<dbReference type="InterPro" id="IPR029035">
    <property type="entry name" value="DHS-like_NAD/FAD-binding_dom"/>
</dbReference>
<accession>A0A391P1C1</accession>
<dbReference type="EMBL" id="BDIP01008845">
    <property type="protein sequence ID" value="GCA64858.1"/>
    <property type="molecule type" value="Genomic_DNA"/>
</dbReference>
<dbReference type="OrthoDB" id="420264at2759"/>
<sequence length="45" mass="4432">MSDPSPTPVDPFEAVAAKLQSGLPDASVVCLVGAGMSVSAGIPDF</sequence>
<dbReference type="Gene3D" id="3.40.50.1220">
    <property type="entry name" value="TPP-binding domain"/>
    <property type="match status" value="1"/>
</dbReference>
<dbReference type="AlphaFoldDB" id="A0A391P1C1"/>